<evidence type="ECO:0000256" key="7">
    <source>
        <dbReference type="ARBA" id="ARBA00023157"/>
    </source>
</evidence>
<dbReference type="Pfam" id="PF16680">
    <property type="entry name" value="Ig_4"/>
    <property type="match status" value="1"/>
</dbReference>
<evidence type="ECO:0000259" key="12">
    <source>
        <dbReference type="Pfam" id="PF16680"/>
    </source>
</evidence>
<keyword evidence="9" id="KW-0325">Glycoprotein</keyword>
<evidence type="ECO:0000256" key="9">
    <source>
        <dbReference type="ARBA" id="ARBA00023180"/>
    </source>
</evidence>
<dbReference type="AlphaFoldDB" id="A0A9F2MXT2"/>
<dbReference type="PROSITE" id="PS51055">
    <property type="entry name" value="ITAM_1"/>
    <property type="match status" value="1"/>
</dbReference>
<evidence type="ECO:0000256" key="1">
    <source>
        <dbReference type="ARBA" id="ARBA00004479"/>
    </source>
</evidence>
<evidence type="ECO:0000313" key="13">
    <source>
        <dbReference type="Proteomes" id="UP000695026"/>
    </source>
</evidence>
<dbReference type="PANTHER" id="PTHR10570">
    <property type="entry name" value="T-CELL SURFACE GLYCOPROTEIN CD3 GAMMA CHAIN / DELTA CHAIN"/>
    <property type="match status" value="1"/>
</dbReference>
<evidence type="ECO:0000313" key="14">
    <source>
        <dbReference type="RefSeq" id="XP_007424306.1"/>
    </source>
</evidence>
<dbReference type="InterPro" id="IPR003110">
    <property type="entry name" value="Phos_immunorcpt_sig_ITAM"/>
</dbReference>
<evidence type="ECO:0000256" key="2">
    <source>
        <dbReference type="ARBA" id="ARBA00022553"/>
    </source>
</evidence>
<dbReference type="GO" id="GO:0045059">
    <property type="term" value="P:positive thymic T cell selection"/>
    <property type="evidence" value="ECO:0007669"/>
    <property type="project" value="TreeGrafter"/>
</dbReference>
<evidence type="ECO:0000256" key="5">
    <source>
        <dbReference type="ARBA" id="ARBA00022989"/>
    </source>
</evidence>
<keyword evidence="5 11" id="KW-1133">Transmembrane helix</keyword>
<protein>
    <submittedName>
        <fullName evidence="14">T-cell surface glycoprotein CD3 gamma chain-like</fullName>
    </submittedName>
</protein>
<accession>A0A9F2MXT2</accession>
<dbReference type="SUPFAM" id="SSF48726">
    <property type="entry name" value="Immunoglobulin"/>
    <property type="match status" value="1"/>
</dbReference>
<keyword evidence="10" id="KW-0393">Immunoglobulin domain</keyword>
<dbReference type="KEGG" id="pbi:103064192"/>
<sequence>MAVQQQGPLPGLICGGALAECRSSRGSGAVFAIQGARKSASFSQQSGFSAASLASFRSLVCECTQAGQKSPHPQTSCCRPTARNFPASSCPVILSPGRRQPPAACAHERGTTYLAPPSTSMGGQKQLLCATLVALFFQGISISGNAASENEFITIKQKGNTIFLICEGGNNKTHWTKGGMPLSHRGKELSLGSVMDDPRGFFECENNNKKNRSLQVFFRMCQNCIRLDYTTILAISVASLLATVFLAVAVYHMAVEERGRPSQASDKQSLLANDQLYQPLREHNYGPYSHIGAAKPRHR</sequence>
<evidence type="ECO:0000256" key="11">
    <source>
        <dbReference type="SAM" id="Phobius"/>
    </source>
</evidence>
<keyword evidence="3 11" id="KW-0812">Transmembrane</keyword>
<dbReference type="GO" id="GO:0004888">
    <property type="term" value="F:transmembrane signaling receptor activity"/>
    <property type="evidence" value="ECO:0007669"/>
    <property type="project" value="InterPro"/>
</dbReference>
<keyword evidence="13" id="KW-1185">Reference proteome</keyword>
<keyword evidence="6 11" id="KW-0472">Membrane</keyword>
<dbReference type="RefSeq" id="XP_007424306.1">
    <property type="nucleotide sequence ID" value="XM_007424244.1"/>
</dbReference>
<keyword evidence="2" id="KW-0597">Phosphoprotein</keyword>
<dbReference type="InterPro" id="IPR032052">
    <property type="entry name" value="Ig_4"/>
</dbReference>
<evidence type="ECO:0000256" key="6">
    <source>
        <dbReference type="ARBA" id="ARBA00023136"/>
    </source>
</evidence>
<evidence type="ECO:0000256" key="4">
    <source>
        <dbReference type="ARBA" id="ARBA00022859"/>
    </source>
</evidence>
<comment type="subcellular location">
    <subcellularLocation>
        <location evidence="1">Membrane</location>
        <topology evidence="1">Single-pass type I membrane protein</topology>
    </subcellularLocation>
</comment>
<name>A0A9F2MXT2_PYTBI</name>
<dbReference type="GO" id="GO:0007166">
    <property type="term" value="P:cell surface receptor signaling pathway"/>
    <property type="evidence" value="ECO:0007669"/>
    <property type="project" value="InterPro"/>
</dbReference>
<keyword evidence="7" id="KW-1015">Disulfide bond</keyword>
<keyword evidence="8" id="KW-0675">Receptor</keyword>
<feature type="domain" description="CD3 gamma/delta subunit Ig-like" evidence="12">
    <location>
        <begin position="160"/>
        <end position="227"/>
    </location>
</feature>
<gene>
    <name evidence="14" type="primary">LOC103064192</name>
</gene>
<feature type="transmembrane region" description="Helical" evidence="11">
    <location>
        <begin position="229"/>
        <end position="251"/>
    </location>
</feature>
<dbReference type="Gene3D" id="2.60.40.10">
    <property type="entry name" value="Immunoglobulins"/>
    <property type="match status" value="1"/>
</dbReference>
<dbReference type="PANTHER" id="PTHR10570:SF8">
    <property type="entry name" value="T-CELL SURFACE GLYCOPROTEIN CD3 GAMMA CHAIN"/>
    <property type="match status" value="1"/>
</dbReference>
<reference evidence="14" key="1">
    <citation type="submission" date="2025-08" db="UniProtKB">
        <authorList>
            <consortium name="RefSeq"/>
        </authorList>
    </citation>
    <scope>IDENTIFICATION</scope>
    <source>
        <tissue evidence="14">Liver</tissue>
    </source>
</reference>
<proteinExistence type="predicted"/>
<dbReference type="GeneID" id="103064192"/>
<dbReference type="Proteomes" id="UP000695026">
    <property type="component" value="Unplaced"/>
</dbReference>
<dbReference type="GO" id="GO:0042105">
    <property type="term" value="C:alpha-beta T cell receptor complex"/>
    <property type="evidence" value="ECO:0007669"/>
    <property type="project" value="UniProtKB-ARBA"/>
</dbReference>
<dbReference type="InterPro" id="IPR013783">
    <property type="entry name" value="Ig-like_fold"/>
</dbReference>
<evidence type="ECO:0000256" key="8">
    <source>
        <dbReference type="ARBA" id="ARBA00023170"/>
    </source>
</evidence>
<dbReference type="OrthoDB" id="8941324at2759"/>
<dbReference type="InterPro" id="IPR036179">
    <property type="entry name" value="Ig-like_dom_sf"/>
</dbReference>
<evidence type="ECO:0000256" key="3">
    <source>
        <dbReference type="ARBA" id="ARBA00022692"/>
    </source>
</evidence>
<evidence type="ECO:0000256" key="10">
    <source>
        <dbReference type="ARBA" id="ARBA00023319"/>
    </source>
</evidence>
<dbReference type="GO" id="GO:0009897">
    <property type="term" value="C:external side of plasma membrane"/>
    <property type="evidence" value="ECO:0007669"/>
    <property type="project" value="TreeGrafter"/>
</dbReference>
<organism evidence="13 14">
    <name type="scientific">Python bivittatus</name>
    <name type="common">Burmese python</name>
    <name type="synonym">Python molurus bivittatus</name>
    <dbReference type="NCBI Taxonomy" id="176946"/>
    <lineage>
        <taxon>Eukaryota</taxon>
        <taxon>Metazoa</taxon>
        <taxon>Chordata</taxon>
        <taxon>Craniata</taxon>
        <taxon>Vertebrata</taxon>
        <taxon>Euteleostomi</taxon>
        <taxon>Lepidosauria</taxon>
        <taxon>Squamata</taxon>
        <taxon>Bifurcata</taxon>
        <taxon>Unidentata</taxon>
        <taxon>Episquamata</taxon>
        <taxon>Toxicofera</taxon>
        <taxon>Serpentes</taxon>
        <taxon>Henophidia</taxon>
        <taxon>Pythonidae</taxon>
        <taxon>Python</taxon>
    </lineage>
</organism>
<dbReference type="InterPro" id="IPR015484">
    <property type="entry name" value="CD3_esu/gsu/dsu"/>
</dbReference>
<keyword evidence="4" id="KW-0391">Immunity</keyword>